<evidence type="ECO:0000313" key="2">
    <source>
        <dbReference type="EMBL" id="CAB4710549.1"/>
    </source>
</evidence>
<protein>
    <submittedName>
        <fullName evidence="1">Unannotated protein</fullName>
    </submittedName>
</protein>
<dbReference type="SUPFAM" id="SSF89957">
    <property type="entry name" value="MTH1187/YkoF-like"/>
    <property type="match status" value="1"/>
</dbReference>
<evidence type="ECO:0000313" key="1">
    <source>
        <dbReference type="EMBL" id="CAB4652015.1"/>
    </source>
</evidence>
<dbReference type="EMBL" id="CAEZYG010000066">
    <property type="protein sequence ID" value="CAB4710549.1"/>
    <property type="molecule type" value="Genomic_DNA"/>
</dbReference>
<sequence length="82" mass="8367">MLIVEFTIEPFIEGSPGAHVTAAVAAVEGHGIVVDFGPFGSSFVVSVEQLPAVTADLMRAAYGNGATYVSLDVGQQDDAGAK</sequence>
<dbReference type="EMBL" id="CAEZWH010000079">
    <property type="protein sequence ID" value="CAB4652015.1"/>
    <property type="molecule type" value="Genomic_DNA"/>
</dbReference>
<dbReference type="AlphaFoldDB" id="A0A6J6KV78"/>
<name>A0A6J6KV78_9ZZZZ</name>
<dbReference type="EMBL" id="CAFBOT010000086">
    <property type="protein sequence ID" value="CAB4989375.1"/>
    <property type="molecule type" value="Genomic_DNA"/>
</dbReference>
<gene>
    <name evidence="1" type="ORF">UFOPK2195_00526</name>
    <name evidence="2" type="ORF">UFOPK2657_00495</name>
    <name evidence="3" type="ORF">UFOPK4000_00604</name>
</gene>
<organism evidence="1">
    <name type="scientific">freshwater metagenome</name>
    <dbReference type="NCBI Taxonomy" id="449393"/>
    <lineage>
        <taxon>unclassified sequences</taxon>
        <taxon>metagenomes</taxon>
        <taxon>ecological metagenomes</taxon>
    </lineage>
</organism>
<accession>A0A6J6KV78</accession>
<reference evidence="1" key="1">
    <citation type="submission" date="2020-05" db="EMBL/GenBank/DDBJ databases">
        <authorList>
            <person name="Chiriac C."/>
            <person name="Salcher M."/>
            <person name="Ghai R."/>
            <person name="Kavagutti S V."/>
        </authorList>
    </citation>
    <scope>NUCLEOTIDE SEQUENCE</scope>
</reference>
<proteinExistence type="predicted"/>
<dbReference type="InterPro" id="IPR029756">
    <property type="entry name" value="MTH1187/YkoF-like"/>
</dbReference>
<evidence type="ECO:0000313" key="3">
    <source>
        <dbReference type="EMBL" id="CAB4989375.1"/>
    </source>
</evidence>